<dbReference type="InterPro" id="IPR008971">
    <property type="entry name" value="HSP40/DnaJ_pept-bd"/>
</dbReference>
<keyword evidence="15" id="KW-1185">Reference proteome</keyword>
<dbReference type="Proteomes" id="UP000515154">
    <property type="component" value="Linkage group LG4"/>
</dbReference>
<accession>A0A6P7SCG2</accession>
<dbReference type="SUPFAM" id="SSF49493">
    <property type="entry name" value="HSP40/DnaJ peptide-binding domain"/>
    <property type="match status" value="2"/>
</dbReference>
<name>A0A6P7SCG2_9MOLL</name>
<dbReference type="GO" id="GO:0005829">
    <property type="term" value="C:cytosol"/>
    <property type="evidence" value="ECO:0007669"/>
    <property type="project" value="TreeGrafter"/>
</dbReference>
<dbReference type="GO" id="GO:0051082">
    <property type="term" value="F:unfolded protein binding"/>
    <property type="evidence" value="ECO:0007669"/>
    <property type="project" value="InterPro"/>
</dbReference>
<evidence type="ECO:0000256" key="2">
    <source>
        <dbReference type="ARBA" id="ARBA00022794"/>
    </source>
</evidence>
<dbReference type="Pfam" id="PF00226">
    <property type="entry name" value="DnaJ"/>
    <property type="match status" value="1"/>
</dbReference>
<keyword evidence="4" id="KW-0969">Cilium</keyword>
<evidence type="ECO:0000256" key="13">
    <source>
        <dbReference type="ARBA" id="ARBA00081125"/>
    </source>
</evidence>
<dbReference type="PANTHER" id="PTHR24078">
    <property type="entry name" value="DNAJ HOMOLOG SUBFAMILY C MEMBER"/>
    <property type="match status" value="1"/>
</dbReference>
<organism evidence="15 16">
    <name type="scientific">Octopus sinensis</name>
    <name type="common">East Asian common octopus</name>
    <dbReference type="NCBI Taxonomy" id="2607531"/>
    <lineage>
        <taxon>Eukaryota</taxon>
        <taxon>Metazoa</taxon>
        <taxon>Spiralia</taxon>
        <taxon>Lophotrochozoa</taxon>
        <taxon>Mollusca</taxon>
        <taxon>Cephalopoda</taxon>
        <taxon>Coleoidea</taxon>
        <taxon>Octopodiformes</taxon>
        <taxon>Octopoda</taxon>
        <taxon>Incirrata</taxon>
        <taxon>Octopodidae</taxon>
        <taxon>Octopus</taxon>
    </lineage>
</organism>
<evidence type="ECO:0000256" key="6">
    <source>
        <dbReference type="ARBA" id="ARBA00023273"/>
    </source>
</evidence>
<dbReference type="GO" id="GO:0007017">
    <property type="term" value="P:microtubule-based process"/>
    <property type="evidence" value="ECO:0007669"/>
    <property type="project" value="UniProtKB-ARBA"/>
</dbReference>
<evidence type="ECO:0000256" key="3">
    <source>
        <dbReference type="ARBA" id="ARBA00022846"/>
    </source>
</evidence>
<dbReference type="RefSeq" id="XP_029635681.1">
    <property type="nucleotide sequence ID" value="XM_029779821.2"/>
</dbReference>
<evidence type="ECO:0000313" key="15">
    <source>
        <dbReference type="Proteomes" id="UP000515154"/>
    </source>
</evidence>
<evidence type="ECO:0000256" key="7">
    <source>
        <dbReference type="ARBA" id="ARBA00056649"/>
    </source>
</evidence>
<dbReference type="Gene3D" id="2.60.260.20">
    <property type="entry name" value="Urease metallochaperone UreE, N-terminal domain"/>
    <property type="match status" value="2"/>
</dbReference>
<evidence type="ECO:0000256" key="4">
    <source>
        <dbReference type="ARBA" id="ARBA00023069"/>
    </source>
</evidence>
<protein>
    <recommendedName>
        <fullName evidence="9">DnaJ homolog subfamily B member 13</fullName>
    </recommendedName>
    <alternativeName>
        <fullName evidence="12">Testis and spermatogenesis cell-related protein 6</fullName>
    </alternativeName>
    <alternativeName>
        <fullName evidence="13">Testis spermatocyte apoptosis-related gene 6 protein</fullName>
    </alternativeName>
    <alternativeName>
        <fullName evidence="10">Testis spermatogenesis apoptosis-related gene 3 protein</fullName>
    </alternativeName>
    <alternativeName>
        <fullName evidence="11">Testis spermatogenesis apoptosis-related gene 6 protein</fullName>
    </alternativeName>
</protein>
<dbReference type="GO" id="GO:0006457">
    <property type="term" value="P:protein folding"/>
    <property type="evidence" value="ECO:0007669"/>
    <property type="project" value="InterPro"/>
</dbReference>
<dbReference type="FunFam" id="2.60.260.20:FF:000002">
    <property type="entry name" value="Dnaj homolog subfamily b member"/>
    <property type="match status" value="1"/>
</dbReference>
<dbReference type="InterPro" id="IPR036869">
    <property type="entry name" value="J_dom_sf"/>
</dbReference>
<dbReference type="PANTHER" id="PTHR24078:SF519">
    <property type="entry name" value="DNAJ HOMOLOG SUBFAMILY B MEMBER 13"/>
    <property type="match status" value="1"/>
</dbReference>
<gene>
    <name evidence="16" type="primary">LOC115210988</name>
</gene>
<dbReference type="InterPro" id="IPR018253">
    <property type="entry name" value="DnaJ_domain_CS"/>
</dbReference>
<dbReference type="GO" id="GO:0051087">
    <property type="term" value="F:protein-folding chaperone binding"/>
    <property type="evidence" value="ECO:0007669"/>
    <property type="project" value="TreeGrafter"/>
</dbReference>
<dbReference type="GO" id="GO:0036126">
    <property type="term" value="C:sperm flagellum"/>
    <property type="evidence" value="ECO:0007669"/>
    <property type="project" value="UniProtKB-ARBA"/>
</dbReference>
<dbReference type="CDD" id="cd06257">
    <property type="entry name" value="DnaJ"/>
    <property type="match status" value="1"/>
</dbReference>
<evidence type="ECO:0000256" key="11">
    <source>
        <dbReference type="ARBA" id="ARBA00078669"/>
    </source>
</evidence>
<dbReference type="AlphaFoldDB" id="A0A6P7SCG2"/>
<keyword evidence="2" id="KW-0970">Cilium biogenesis/degradation</keyword>
<dbReference type="KEGG" id="osn:115210988"/>
<keyword evidence="3" id="KW-0282">Flagellum</keyword>
<dbReference type="SUPFAM" id="SSF46565">
    <property type="entry name" value="Chaperone J-domain"/>
    <property type="match status" value="1"/>
</dbReference>
<dbReference type="GO" id="GO:0030030">
    <property type="term" value="P:cell projection organization"/>
    <property type="evidence" value="ECO:0007669"/>
    <property type="project" value="UniProtKB-KW"/>
</dbReference>
<evidence type="ECO:0000256" key="9">
    <source>
        <dbReference type="ARBA" id="ARBA00071910"/>
    </source>
</evidence>
<evidence type="ECO:0000256" key="1">
    <source>
        <dbReference type="ARBA" id="ARBA00004230"/>
    </source>
</evidence>
<comment type="subcellular location">
    <subcellularLocation>
        <location evidence="1">Cell projection</location>
        <location evidence="1">Cilium</location>
        <location evidence="1">Flagellum</location>
    </subcellularLocation>
</comment>
<keyword evidence="6" id="KW-0966">Cell projection</keyword>
<dbReference type="Gene3D" id="1.10.287.110">
    <property type="entry name" value="DnaJ domain"/>
    <property type="match status" value="1"/>
</dbReference>
<evidence type="ECO:0000256" key="5">
    <source>
        <dbReference type="ARBA" id="ARBA00023186"/>
    </source>
</evidence>
<dbReference type="InterPro" id="IPR051339">
    <property type="entry name" value="DnaJ_subfamily_B"/>
</dbReference>
<evidence type="ECO:0000256" key="10">
    <source>
        <dbReference type="ARBA" id="ARBA00075378"/>
    </source>
</evidence>
<evidence type="ECO:0000256" key="12">
    <source>
        <dbReference type="ARBA" id="ARBA00080190"/>
    </source>
</evidence>
<dbReference type="PROSITE" id="PS00636">
    <property type="entry name" value="DNAJ_1"/>
    <property type="match status" value="1"/>
</dbReference>
<dbReference type="CDD" id="cd10747">
    <property type="entry name" value="DnaJ_C"/>
    <property type="match status" value="1"/>
</dbReference>
<dbReference type="FunFam" id="2.60.260.20:FF:000006">
    <property type="entry name" value="DnaJ subfamily B member 13"/>
    <property type="match status" value="1"/>
</dbReference>
<dbReference type="Pfam" id="PF01556">
    <property type="entry name" value="DnaJ_C"/>
    <property type="match status" value="1"/>
</dbReference>
<dbReference type="InterPro" id="IPR002939">
    <property type="entry name" value="DnaJ_C"/>
</dbReference>
<comment type="subunit">
    <text evidence="8">Homodimer. Component of the axonemal radial spoke complex 1 (RS1), at least composed of spoke head proteins RSPH1, RSPH3, RSPH9 and the cilia-specific component RSPH4A or sperm-specific component RSPH6A, spoke stalk proteins RSPH14, DNAJB13, DYDC1, ROPN1L and NME5, and the anchor protein IQUB. Interacts with SUN5. Interacts with IQUB.</text>
</comment>
<comment type="function">
    <text evidence="7">Functions as part of axonemal radial spoke complexes that play an important part in the motility of sperm and cilia.</text>
</comment>
<evidence type="ECO:0000313" key="16">
    <source>
        <dbReference type="RefSeq" id="XP_029635681.1"/>
    </source>
</evidence>
<dbReference type="PRINTS" id="PR00625">
    <property type="entry name" value="JDOMAIN"/>
</dbReference>
<evidence type="ECO:0000256" key="8">
    <source>
        <dbReference type="ARBA" id="ARBA00064985"/>
    </source>
</evidence>
<feature type="domain" description="J" evidence="14">
    <location>
        <begin position="4"/>
        <end position="69"/>
    </location>
</feature>
<dbReference type="PROSITE" id="PS50076">
    <property type="entry name" value="DNAJ_2"/>
    <property type="match status" value="1"/>
</dbReference>
<keyword evidence="5" id="KW-0143">Chaperone</keyword>
<dbReference type="FunFam" id="1.10.287.110:FF:000033">
    <property type="entry name" value="dnaJ homolog subfamily B member 13"/>
    <property type="match status" value="1"/>
</dbReference>
<dbReference type="SMART" id="SM00271">
    <property type="entry name" value="DnaJ"/>
    <property type="match status" value="1"/>
</dbReference>
<evidence type="ECO:0000259" key="14">
    <source>
        <dbReference type="PROSITE" id="PS50076"/>
    </source>
</evidence>
<dbReference type="InterPro" id="IPR001623">
    <property type="entry name" value="DnaJ_domain"/>
</dbReference>
<proteinExistence type="predicted"/>
<reference evidence="16" key="1">
    <citation type="submission" date="2025-08" db="UniProtKB">
        <authorList>
            <consortium name="RefSeq"/>
        </authorList>
    </citation>
    <scope>IDENTIFICATION</scope>
</reference>
<sequence length="320" mass="36576">MGIDYYEILDITRSATDAEIKKSYRKLALLYHPDKNDQCLKATEMFMQIAEAYEVLSNQQHKAIYDQFGEEGLKNGIPTKGNEPEPWTKGYVFHGNAKRVFREFFGMDNPFQEFFDRVDGDLSLSFGGLHGRSQKKKDPPIERDLVLTLEEVYHGCLKKMRISRRVMNDDGHTSSIRDKILNITVRKGWLTDTTIVFPNESDQGPNTIPADIIFTLKDHPHERFHRKGHDLYHTATVTLEKALTGCIVDISTLDDRILHIPITDVVKPGYSKVVPGEGMPHADNPDKFGNLIINFEIEFPRTLSPDRRTMVKNCHLSISS</sequence>